<reference evidence="4" key="1">
    <citation type="submission" date="2020-12" db="UniProtKB">
        <authorList>
            <consortium name="WormBaseParasite"/>
        </authorList>
    </citation>
    <scope>IDENTIFICATION</scope>
    <source>
        <strain evidence="4">MHco3</strain>
    </source>
</reference>
<dbReference type="WBParaSite" id="HCON_00031050-00001">
    <property type="protein sequence ID" value="HCON_00031050-00001"/>
    <property type="gene ID" value="HCON_00031050"/>
</dbReference>
<evidence type="ECO:0000256" key="2">
    <source>
        <dbReference type="SAM" id="Phobius"/>
    </source>
</evidence>
<feature type="region of interest" description="Disordered" evidence="1">
    <location>
        <begin position="198"/>
        <end position="250"/>
    </location>
</feature>
<feature type="compositionally biased region" description="Polar residues" evidence="1">
    <location>
        <begin position="230"/>
        <end position="250"/>
    </location>
</feature>
<proteinExistence type="predicted"/>
<feature type="compositionally biased region" description="Polar residues" evidence="1">
    <location>
        <begin position="203"/>
        <end position="216"/>
    </location>
</feature>
<sequence>MSFSNGNLEKVNLNNEELQKLLNKMSSDERKELTDTLRACTTEVTLTRGLPITAIVLGSLYYARTRLPPQYHFGPKGWPFYAIMGIGTLTTVNVFGMGQCRDRIQPFVARMWQKYNVGHSSTSYDDIRRRHRMESGFAAPDVSAAGVQPRKFEDPYAATERSYKDPYAATDLSYKDPYAMTGDKVPSFGEMTTDYSKMEPTFDMTTPDNSTGQQSKPMPGPGYMFGDTPTYMSGTPTTPRTSGNSSEFSR</sequence>
<protein>
    <submittedName>
        <fullName evidence="4">Conserved plasma membrane protein</fullName>
    </submittedName>
</protein>
<keyword evidence="2" id="KW-1133">Transmembrane helix</keyword>
<evidence type="ECO:0000256" key="1">
    <source>
        <dbReference type="SAM" id="MobiDB-lite"/>
    </source>
</evidence>
<keyword evidence="2" id="KW-0812">Transmembrane</keyword>
<evidence type="ECO:0000313" key="4">
    <source>
        <dbReference type="WBParaSite" id="HCON_00031050-00001"/>
    </source>
</evidence>
<dbReference type="Proteomes" id="UP000025227">
    <property type="component" value="Unplaced"/>
</dbReference>
<dbReference type="OrthoDB" id="5826067at2759"/>
<name>A0A7I5E6L3_HAECO</name>
<keyword evidence="2" id="KW-0472">Membrane</keyword>
<accession>A0A7I5E6L3</accession>
<evidence type="ECO:0000313" key="3">
    <source>
        <dbReference type="Proteomes" id="UP000025227"/>
    </source>
</evidence>
<keyword evidence="3" id="KW-1185">Reference proteome</keyword>
<dbReference type="OMA" id="GEMTTDY"/>
<organism evidence="3 4">
    <name type="scientific">Haemonchus contortus</name>
    <name type="common">Barber pole worm</name>
    <dbReference type="NCBI Taxonomy" id="6289"/>
    <lineage>
        <taxon>Eukaryota</taxon>
        <taxon>Metazoa</taxon>
        <taxon>Ecdysozoa</taxon>
        <taxon>Nematoda</taxon>
        <taxon>Chromadorea</taxon>
        <taxon>Rhabditida</taxon>
        <taxon>Rhabditina</taxon>
        <taxon>Rhabditomorpha</taxon>
        <taxon>Strongyloidea</taxon>
        <taxon>Trichostrongylidae</taxon>
        <taxon>Haemonchus</taxon>
    </lineage>
</organism>
<dbReference type="AlphaFoldDB" id="A0A7I5E6L3"/>
<feature type="transmembrane region" description="Helical" evidence="2">
    <location>
        <begin position="78"/>
        <end position="96"/>
    </location>
</feature>